<keyword evidence="3" id="KW-1185">Reference proteome</keyword>
<feature type="non-terminal residue" evidence="2">
    <location>
        <position position="1"/>
    </location>
</feature>
<name>A0ABR3FGP7_9AGAR</name>
<evidence type="ECO:0000259" key="1">
    <source>
        <dbReference type="SMART" id="SM00458"/>
    </source>
</evidence>
<organism evidence="2 3">
    <name type="scientific">Marasmius crinis-equi</name>
    <dbReference type="NCBI Taxonomy" id="585013"/>
    <lineage>
        <taxon>Eukaryota</taxon>
        <taxon>Fungi</taxon>
        <taxon>Dikarya</taxon>
        <taxon>Basidiomycota</taxon>
        <taxon>Agaricomycotina</taxon>
        <taxon>Agaricomycetes</taxon>
        <taxon>Agaricomycetidae</taxon>
        <taxon>Agaricales</taxon>
        <taxon>Marasmiineae</taxon>
        <taxon>Marasmiaceae</taxon>
        <taxon>Marasmius</taxon>
    </lineage>
</organism>
<dbReference type="Proteomes" id="UP001465976">
    <property type="component" value="Unassembled WGS sequence"/>
</dbReference>
<comment type="caution">
    <text evidence="2">The sequence shown here is derived from an EMBL/GenBank/DDBJ whole genome shotgun (WGS) entry which is preliminary data.</text>
</comment>
<dbReference type="SUPFAM" id="SSF50370">
    <property type="entry name" value="Ricin B-like lectins"/>
    <property type="match status" value="1"/>
</dbReference>
<dbReference type="SMART" id="SM00458">
    <property type="entry name" value="RICIN"/>
    <property type="match status" value="1"/>
</dbReference>
<dbReference type="Gene3D" id="2.80.10.50">
    <property type="match status" value="2"/>
</dbReference>
<gene>
    <name evidence="2" type="ORF">V5O48_007440</name>
</gene>
<dbReference type="Pfam" id="PF00652">
    <property type="entry name" value="Ricin_B_lectin"/>
    <property type="match status" value="2"/>
</dbReference>
<proteinExistence type="predicted"/>
<dbReference type="PROSITE" id="PS50231">
    <property type="entry name" value="RICIN_B_LECTIN"/>
    <property type="match status" value="2"/>
</dbReference>
<dbReference type="EMBL" id="JBAHYK010000389">
    <property type="protein sequence ID" value="KAL0574525.1"/>
    <property type="molecule type" value="Genomic_DNA"/>
</dbReference>
<reference evidence="2 3" key="1">
    <citation type="submission" date="2024-02" db="EMBL/GenBank/DDBJ databases">
        <title>A draft genome for the cacao thread blight pathogen Marasmius crinis-equi.</title>
        <authorList>
            <person name="Cohen S.P."/>
            <person name="Baruah I.K."/>
            <person name="Amoako-Attah I."/>
            <person name="Bukari Y."/>
            <person name="Meinhardt L.W."/>
            <person name="Bailey B.A."/>
        </authorList>
    </citation>
    <scope>NUCLEOTIDE SEQUENCE [LARGE SCALE GENOMIC DNA]</scope>
    <source>
        <strain evidence="2 3">GH-76</strain>
    </source>
</reference>
<evidence type="ECO:0000313" key="2">
    <source>
        <dbReference type="EMBL" id="KAL0574525.1"/>
    </source>
</evidence>
<dbReference type="CDD" id="cd00161">
    <property type="entry name" value="beta-trefoil_Ricin-like"/>
    <property type="match status" value="1"/>
</dbReference>
<evidence type="ECO:0000313" key="3">
    <source>
        <dbReference type="Proteomes" id="UP001465976"/>
    </source>
</evidence>
<dbReference type="InterPro" id="IPR000772">
    <property type="entry name" value="Ricin_B_lectin"/>
</dbReference>
<sequence length="228" mass="24550">VVNGTTTDGSRLYITTCSSSIPTQQWIYAFSSTLRLNGTTKCVDLVDGIITDGTPLQIWECDPNNQNQLWVGAPVPNLRTGPVKLTGGATDSGATSLCMAASKDEDKAEVGLVDCRNVDETFVGGNATWVIPVKPLAGPFETFGGDKCLAVPEGEGEVADGTALEVRSCVEGDARQQWVFKLDSVNQIQWVGSNKCVDVNTQNVVRGTPIQLWDCNIKVHETWFIISP</sequence>
<accession>A0ABR3FGP7</accession>
<dbReference type="InterPro" id="IPR035992">
    <property type="entry name" value="Ricin_B-like_lectins"/>
</dbReference>
<feature type="domain" description="Ricin B lectin" evidence="1">
    <location>
        <begin position="31"/>
        <end position="181"/>
    </location>
</feature>
<protein>
    <recommendedName>
        <fullName evidence="1">Ricin B lectin domain-containing protein</fullName>
    </recommendedName>
</protein>